<dbReference type="GO" id="GO:0030552">
    <property type="term" value="F:cAMP binding"/>
    <property type="evidence" value="ECO:0007669"/>
    <property type="project" value="TreeGrafter"/>
</dbReference>
<feature type="domain" description="Cyclic nucleotide-binding" evidence="2">
    <location>
        <begin position="2282"/>
        <end position="2377"/>
    </location>
</feature>
<feature type="compositionally biased region" description="Basic and acidic residues" evidence="1">
    <location>
        <begin position="689"/>
        <end position="818"/>
    </location>
</feature>
<feature type="region of interest" description="Disordered" evidence="1">
    <location>
        <begin position="689"/>
        <end position="851"/>
    </location>
</feature>
<feature type="domain" description="Cyclic nucleotide-binding" evidence="2">
    <location>
        <begin position="3185"/>
        <end position="3289"/>
    </location>
</feature>
<evidence type="ECO:0000259" key="2">
    <source>
        <dbReference type="PROSITE" id="PS50042"/>
    </source>
</evidence>
<evidence type="ECO:0000256" key="1">
    <source>
        <dbReference type="SAM" id="MobiDB-lite"/>
    </source>
</evidence>
<dbReference type="InterPro" id="IPR050503">
    <property type="entry name" value="cAMP-dep_PK_reg_su-like"/>
</dbReference>
<dbReference type="VEuPathDB" id="PlasmoDB:PocGH01_13042400"/>
<dbReference type="InterPro" id="IPR014710">
    <property type="entry name" value="RmlC-like_jellyroll"/>
</dbReference>
<dbReference type="GO" id="GO:0004862">
    <property type="term" value="F:cAMP-dependent protein kinase inhibitor activity"/>
    <property type="evidence" value="ECO:0007669"/>
    <property type="project" value="TreeGrafter"/>
</dbReference>
<proteinExistence type="predicted"/>
<feature type="compositionally biased region" description="Polar residues" evidence="1">
    <location>
        <begin position="3412"/>
        <end position="3422"/>
    </location>
</feature>
<feature type="domain" description="Cyclic nucleotide-binding" evidence="2">
    <location>
        <begin position="3058"/>
        <end position="3159"/>
    </location>
</feature>
<dbReference type="PANTHER" id="PTHR11635:SF152">
    <property type="entry name" value="CAMP-DEPENDENT PROTEIN KINASE TYPE I REGULATORY SUBUNIT-RELATED"/>
    <property type="match status" value="1"/>
</dbReference>
<dbReference type="InterPro" id="IPR000595">
    <property type="entry name" value="cNMP-bd_dom"/>
</dbReference>
<sequence length="3462" mass="408452">MDDIESGAIENIHDYLKGCLDKNICNDKEDEKNNVDDVSLIYSSLKRYILRLTNINNFIRQENYFLRKKNEELIKKHRERNILKNYKNEKGIHGVYMKEINKLNKENEFIKYKFQKMLRKNLTLERNYMQLNNSQLKREYYSYKQNGKNEPININLNESDEISIFSNFDKNDNRVTETSSEIQPGNNQGKRKNCLDVMNPFSFEQKIERILKCADILEDILNILNNNIRYDEPRIFQQKVKNIKEEKEKLALQNAFLKEKILQIETFILNDPFLVEKFNFFYDTTNINFDESIKNNYNLYESSNMKMLYHNLCSLENKNDDLKQELLNEKKKSHIYKRYMHDMRNKFKVDLTDLCELNYENSVNYNKVNQLYSSLRYSTNQVDPYPFIIHDDTTTEKKELQENHRKEMKWKYMNYLYNMNNSEFFGMFKMSSEKIDHNQQMLAQAWRRIGELDGDIDYIKKNKNVNNSMYLQNITPEDLDDYMKDEAHYLKIKELIRKRKRELDRMLESNLNVSSNERNNMEERNYRNLKLKQINNQEMLNEFSRNTKNNPSLYRPNIHKKYNNFMYYINSKIFSQYMRYKQMYDLYMQDKKTYNKKIKKKEFNNFFYKHALHFKNDNISQCNYNLCSNDLRNISVDLLQNAKKSKGLFKKRDKSLPRNEDKEKRKIEHYSVDSAQKNNRIVECVNREEKDKMEKRKESRIREREEMEMAMKEEKKRELKKEKERKMAMEQEKENKRDMEMAAEKEKENKRDMEMAAEKEKENKRDMEMAAEKEKENKRDMEMAAEKEKENKRDMEMATEKEKEKENMKDMEMATEKKREKKNKREKKSKKKKEKDKEKKREKKKEKENEIVKKKGIREEKGAVSKSVCKNNLGEGYETTADISTIRDEVEENSNRMGYDEYLFENKEQHDEPDRDEKHNLNHFAYGDEPSEKFYANAEHPRRHDSSLEVLRVNIKNLIKKKTEKNEHGNFETMKENLLNSQNLFISVDAINKNNSIIHCDKRDNNISDEMEEKQRQSRGNSVISHKSVSVELIEEDDELTNINKQEVRRSETRRDIKRKSLEEIKLDDNKGGKEKDKRKEYLNFFNEPKRIYDTESESGLNISDVEEGVANENVESRNNSLISQKLSSKSTEKNVNNALSMEHTEETQEVEHTEEAQEVEHTEEAHEVEHTEETQEVEHTEEKREERVEECRPDKVDSLSDNSFKAKDREEQIFTYENDNSYENKLVRSGSEFSDQDLFDNSKYSKVKIHQFRKIIYHYDKNIFTFFKNLLVHSNINLVGKYQNRIFNVQIEATDMFQYLVSKYTQPCKSSKIDVEKKKKTNSESFYLNENEYKIVNEYICNNSSTSSLKMLYHKIHFIANQNYEEFKNRLLEGGVINLINLFHDEDINNFDKIFDVSFVNFCDIVGISTDSCSYHFNCIDKNYKGKRYIYLKHILQYLDVEKDMKEEYHKNNFISVHKKNLMYINISENYDNLNKFYKAVRKKNKLYISMNEFIYFFSEDEKMKKYNFSQEDIVSLYYSIVFYVYYTNKNQILQSLHFLSDNGCVYPNGDGNSTMKGMQCVGDETKLKQEKKENHNCGLTSDDGYNYVNYNLSLYKEYFTLDDFNFVIELKDIYFYFEGSECPFSKIKRRIIEIYGSVKKGILINREICNVGNDNDEEANSSASEVETKNFDLGLDVDSFKLFMSDRYRYRHQERISYYERHSSLTRRGTKVGKIGKVSKSWKSGKHGKETKGDDEVGACKIDRKTFMCLMYNIGIHINHCLTLWDNFLPFLECDMLDYKIFTGFLNGKINISNNETEDSINIIKNKILKTSEDKDMEFTRDYKNRLGGTICSRQFHDLKETNSTHALTVDEIEVAAQILSIVCPFNFLSKNEKKNFVQKLKKTCYKKGYDFVSFSECYLQSEDENDGKDKRYIDKKVVILLNGILRNRKDSNLFINSVNAVERDILCNYVAHTNVAVIEVDDTLCSDEFIKLVEKKKEISEEFMKIIDNVPIFKNFPYALKNSISMNIQKCQFEKKKIIIRQHDDPSNFYILKEGKINVYCNSADTPINTISDCTFFGELSLIFNTLRTCDIIVESDVAYCYSFSKEYFLSLLNQDVVKEFIKYFHANYRKEGIQHIIANYANGKKKALNFDQDTNGNKQLEEEKGYVPKMTNGVSGDGIGNTWIGSNRLSKGFSGLNELSDIHKLNSLRRESPVGSINKEFSSGILSTDNIILDVEYINQNNINSFYSDLDKIILNIFNAEQKYFVEEMETHLMKVKTFEKIIKKMKNKEQFLKNILYEKCPKGKQIILEGDPCEYFYFIKTGEISIQQFNQFKNMYDEIAIFGDNTYFGHQLILNKMKYFFIALAKTDSELYKLDSHAFEKFLSPFIDILSKSNDINQIDALTDLINKDVQKKKKEENFIIKVMKILKKVSIIQKLTDEELYNGAKHFDFKFVKKGKIIIEYEDTPDFFYIVKKGIVSVKVDNREDDMEKDKHNNFNINSLEDKEHTKKNNTIKCTYLYKYDYFGELSIINNQPRTATCEAHTNCFLLAIDKISFSKHFSTIFNDLLQEADIRYTKHYSLPPWLKSMYGNEIQDNMRSLSIKIPELDSCSSISDESSEVFSFEEEIKKKLKMEKRKEKKGKKASADGEDNGMAIGESSDVQNQGSLTISINEKKLSEIKAEKNQKIEEIKKKELKVFERIKLKEEKKIKAFMKKKGVVFPNCVNTTNDQPTHDEEPVDSVPNYAHLEMEQISSNRDKVVKKREKLKKENKNSKPAGVDEQKRDTSDRSSETIKRNANEDEGKNNMIRTVPQKSLSILKKKISTSSSSEFNFDKLVKKLIDFIDSEYNSIFHFYESIDKFNTGYIKYNDFLSCIISWNMEELFEGQENLENLFKYLCDGKNILTLVDFYRNVYKGKDIDIFELNLRLSEVYGNTVSAFQKNVGLFNVDNCLCNYTNFETVCEKVGVSKANIKNIWDEINITNEENIPLEIIITTLNGELSIEESFSAYNNKQSLLNQVVHFFQGNEDLTKMSTDIMENNFEINYEEPIIINKQHHKIYPRECVYIVQLLETNIHFKYLTIEQRKFFTTLMNRQVLKMDNVAIKQNDEEGPIIFIYEGKANIITYNIFGMETVIRELENEEIYGCNEVINELPSDYEVKISSDSAIVWVLDRSVYKDNIKSMLEERKNNCIHILPVLRNVPILRYLPEELLHNISYAMKVEFHEPNHTIIKANTYDDKYYIICKGLATVEKYSEIHKNKLILSILKKADYFGELALIKNIKRTANVILDTPTILLSLVDSEFNRLFSSHFDKFLNRAKANYKKNEIENKIVSIPLINLTSTNNIGHATYNRSKNKKVTIQDNGYAKSVTRDLQNEIEIVVPSYQPAGNNDALQESNQDSASDKKEEVSRKVHKELYPGDDIDPGEIAKQGSSEKSNTGKNDVPHKHKERKGAKEKEKNQVKEKKKERSTHTKRDGKKKK</sequence>
<feature type="compositionally biased region" description="Basic residues" evidence="1">
    <location>
        <begin position="2618"/>
        <end position="2627"/>
    </location>
</feature>
<dbReference type="PROSITE" id="PS00888">
    <property type="entry name" value="CNMP_BINDING_1"/>
    <property type="match status" value="1"/>
</dbReference>
<dbReference type="GO" id="GO:0005952">
    <property type="term" value="C:cAMP-dependent protein kinase complex"/>
    <property type="evidence" value="ECO:0007669"/>
    <property type="project" value="InterPro"/>
</dbReference>
<dbReference type="VEuPathDB" id="PlasmoDB:POWCR01_130039100"/>
<feature type="compositionally biased region" description="Basic and acidic residues" evidence="1">
    <location>
        <begin position="835"/>
        <end position="851"/>
    </location>
</feature>
<dbReference type="InterPro" id="IPR018490">
    <property type="entry name" value="cNMP-bd_dom_sf"/>
</dbReference>
<feature type="region of interest" description="Disordered" evidence="1">
    <location>
        <begin position="1112"/>
        <end position="1202"/>
    </location>
</feature>
<feature type="domain" description="Cyclic nucleotide-binding" evidence="2">
    <location>
        <begin position="2417"/>
        <end position="2542"/>
    </location>
</feature>
<feature type="compositionally biased region" description="Basic and acidic residues" evidence="1">
    <location>
        <begin position="2750"/>
        <end position="2787"/>
    </location>
</feature>
<feature type="region of interest" description="Disordered" evidence="1">
    <location>
        <begin position="2734"/>
        <end position="2790"/>
    </location>
</feature>
<accession>A0A1C3KXM6</accession>
<dbReference type="Pfam" id="PF00027">
    <property type="entry name" value="cNMP_binding"/>
    <property type="match status" value="3"/>
</dbReference>
<feature type="region of interest" description="Disordered" evidence="1">
    <location>
        <begin position="2618"/>
        <end position="2647"/>
    </location>
</feature>
<dbReference type="InterPro" id="IPR018488">
    <property type="entry name" value="cNMP-bd_CS"/>
</dbReference>
<feature type="compositionally biased region" description="Polar residues" evidence="1">
    <location>
        <begin position="1117"/>
        <end position="1140"/>
    </location>
</feature>
<feature type="compositionally biased region" description="Basic residues" evidence="1">
    <location>
        <begin position="819"/>
        <end position="834"/>
    </location>
</feature>
<dbReference type="Proteomes" id="UP000243200">
    <property type="component" value="Chromosome 13"/>
</dbReference>
<dbReference type="Gene3D" id="2.60.120.10">
    <property type="entry name" value="Jelly Rolls"/>
    <property type="match status" value="5"/>
</dbReference>
<feature type="compositionally biased region" description="Basic and acidic residues" evidence="1">
    <location>
        <begin position="1143"/>
        <end position="1202"/>
    </location>
</feature>
<name>A0A1C3KXM6_PLAOA</name>
<dbReference type="SMART" id="SM00100">
    <property type="entry name" value="cNMP"/>
    <property type="match status" value="4"/>
</dbReference>
<dbReference type="GO" id="GO:0005829">
    <property type="term" value="C:cytosol"/>
    <property type="evidence" value="ECO:0007669"/>
    <property type="project" value="TreeGrafter"/>
</dbReference>
<dbReference type="GO" id="GO:0034236">
    <property type="term" value="F:protein kinase A catalytic subunit binding"/>
    <property type="evidence" value="ECO:0007669"/>
    <property type="project" value="TreeGrafter"/>
</dbReference>
<protein>
    <submittedName>
        <fullName evidence="3">Rap guanine nucleotide exchange factor, putative</fullName>
    </submittedName>
</protein>
<reference evidence="3 4" key="1">
    <citation type="submission" date="2016-06" db="EMBL/GenBank/DDBJ databases">
        <authorList>
            <consortium name="Pathogen Informatics"/>
        </authorList>
    </citation>
    <scope>NUCLEOTIDE SEQUENCE [LARGE SCALE GENOMIC DNA]</scope>
    <source>
        <strain evidence="3">PowCR01</strain>
    </source>
</reference>
<dbReference type="PROSITE" id="PS50042">
    <property type="entry name" value="CNMP_BINDING_3"/>
    <property type="match status" value="5"/>
</dbReference>
<organism evidence="3 4">
    <name type="scientific">Plasmodium ovale</name>
    <name type="common">malaria parasite P. ovale</name>
    <dbReference type="NCBI Taxonomy" id="36330"/>
    <lineage>
        <taxon>Eukaryota</taxon>
        <taxon>Sar</taxon>
        <taxon>Alveolata</taxon>
        <taxon>Apicomplexa</taxon>
        <taxon>Aconoidasida</taxon>
        <taxon>Haemosporida</taxon>
        <taxon>Plasmodiidae</taxon>
        <taxon>Plasmodium</taxon>
        <taxon>Plasmodium (Plasmodium)</taxon>
    </lineage>
</organism>
<evidence type="ECO:0000313" key="4">
    <source>
        <dbReference type="Proteomes" id="UP000243200"/>
    </source>
</evidence>
<dbReference type="OrthoDB" id="417078at2759"/>
<feature type="compositionally biased region" description="Basic and acidic residues" evidence="1">
    <location>
        <begin position="3434"/>
        <end position="3455"/>
    </location>
</feature>
<feature type="compositionally biased region" description="Basic and acidic residues" evidence="1">
    <location>
        <begin position="3383"/>
        <end position="3399"/>
    </location>
</feature>
<feature type="compositionally biased region" description="Polar residues" evidence="1">
    <location>
        <begin position="3368"/>
        <end position="3382"/>
    </location>
</feature>
<dbReference type="SUPFAM" id="SSF51206">
    <property type="entry name" value="cAMP-binding domain-like"/>
    <property type="match status" value="5"/>
</dbReference>
<gene>
    <name evidence="3" type="primary">EPAC</name>
    <name evidence="3" type="ORF">POWCR01_130039100</name>
</gene>
<dbReference type="CDD" id="cd00038">
    <property type="entry name" value="CAP_ED"/>
    <property type="match status" value="4"/>
</dbReference>
<feature type="domain" description="Cyclic nucleotide-binding" evidence="2">
    <location>
        <begin position="1995"/>
        <end position="2096"/>
    </location>
</feature>
<evidence type="ECO:0000313" key="3">
    <source>
        <dbReference type="EMBL" id="SBT78892.1"/>
    </source>
</evidence>
<dbReference type="PANTHER" id="PTHR11635">
    <property type="entry name" value="CAMP-DEPENDENT PROTEIN KINASE REGULATORY CHAIN"/>
    <property type="match status" value="1"/>
</dbReference>
<dbReference type="EMBL" id="LT594517">
    <property type="protein sequence ID" value="SBT78892.1"/>
    <property type="molecule type" value="Genomic_DNA"/>
</dbReference>
<feature type="region of interest" description="Disordered" evidence="1">
    <location>
        <begin position="3366"/>
        <end position="3462"/>
    </location>
</feature>